<dbReference type="PANTHER" id="PTHR33993">
    <property type="entry name" value="GLYOXALASE-RELATED"/>
    <property type="match status" value="1"/>
</dbReference>
<gene>
    <name evidence="2" type="ORF">AB0887_20210</name>
</gene>
<name>A0ABV3LXS6_9ACTN</name>
<feature type="domain" description="VOC" evidence="1">
    <location>
        <begin position="10"/>
        <end position="123"/>
    </location>
</feature>
<dbReference type="CDD" id="cd07247">
    <property type="entry name" value="SgaA_N_like"/>
    <property type="match status" value="2"/>
</dbReference>
<dbReference type="Gene3D" id="3.10.180.10">
    <property type="entry name" value="2,3-Dihydroxybiphenyl 1,2-Dioxygenase, domain 1"/>
    <property type="match status" value="2"/>
</dbReference>
<accession>A0ABV3LXS6</accession>
<comment type="caution">
    <text evidence="2">The sequence shown here is derived from an EMBL/GenBank/DDBJ whole genome shotgun (WGS) entry which is preliminary data.</text>
</comment>
<dbReference type="InterPro" id="IPR029068">
    <property type="entry name" value="Glyas_Bleomycin-R_OHBP_Dase"/>
</dbReference>
<dbReference type="PANTHER" id="PTHR33993:SF14">
    <property type="entry name" value="GB|AAF24581.1"/>
    <property type="match status" value="1"/>
</dbReference>
<reference evidence="2 3" key="1">
    <citation type="submission" date="2024-06" db="EMBL/GenBank/DDBJ databases">
        <title>The Natural Products Discovery Center: Release of the First 8490 Sequenced Strains for Exploring Actinobacteria Biosynthetic Diversity.</title>
        <authorList>
            <person name="Kalkreuter E."/>
            <person name="Kautsar S.A."/>
            <person name="Yang D."/>
            <person name="Bader C.D."/>
            <person name="Teijaro C.N."/>
            <person name="Fluegel L."/>
            <person name="Davis C.M."/>
            <person name="Simpson J.R."/>
            <person name="Lauterbach L."/>
            <person name="Steele A.D."/>
            <person name="Gui C."/>
            <person name="Meng S."/>
            <person name="Li G."/>
            <person name="Viehrig K."/>
            <person name="Ye F."/>
            <person name="Su P."/>
            <person name="Kiefer A.F."/>
            <person name="Nichols A."/>
            <person name="Cepeda A.J."/>
            <person name="Yan W."/>
            <person name="Fan B."/>
            <person name="Jiang Y."/>
            <person name="Adhikari A."/>
            <person name="Zheng C.-J."/>
            <person name="Schuster L."/>
            <person name="Cowan T.M."/>
            <person name="Smanski M.J."/>
            <person name="Chevrette M.G."/>
            <person name="De Carvalho L.P.S."/>
            <person name="Shen B."/>
        </authorList>
    </citation>
    <scope>NUCLEOTIDE SEQUENCE [LARGE SCALE GENOMIC DNA]</scope>
    <source>
        <strain evidence="2 3">NPDC047833</strain>
    </source>
</reference>
<dbReference type="InterPro" id="IPR037523">
    <property type="entry name" value="VOC_core"/>
</dbReference>
<keyword evidence="3" id="KW-1185">Reference proteome</keyword>
<dbReference type="RefSeq" id="WP_359772244.1">
    <property type="nucleotide sequence ID" value="NZ_JBEYRR010000001.1"/>
</dbReference>
<evidence type="ECO:0000313" key="3">
    <source>
        <dbReference type="Proteomes" id="UP001553843"/>
    </source>
</evidence>
<dbReference type="SUPFAM" id="SSF54593">
    <property type="entry name" value="Glyoxalase/Bleomycin resistance protein/Dihydroxybiphenyl dioxygenase"/>
    <property type="match status" value="2"/>
</dbReference>
<feature type="domain" description="VOC" evidence="1">
    <location>
        <begin position="137"/>
        <end position="256"/>
    </location>
</feature>
<sequence length="267" mass="28239">MLSTRFAVGAPVWADMCAPDLDTVSDFYRELFGWELLRGGPEVGGYSQFQLSGRTTAGAMAIAADEAPPAWTLYFRAADVDATIRSVEQAGGRGIFEPTDVLDLGRMAGFADVTGVPFSAWQQGSLKGLDVLNEPGGLVWTELYTPDVAAATAFYGSVFGWQTTEMPFPGGTYTMVHPADGTADDMFGGVVPLDSDPSEAGAYWLPYFQVEDCDATVAKAERAGGSVRMATVEMAGVGRFAKLADPAGARFAVLQPSPPGEQMESSS</sequence>
<evidence type="ECO:0000313" key="2">
    <source>
        <dbReference type="EMBL" id="MEW2364252.1"/>
    </source>
</evidence>
<evidence type="ECO:0000259" key="1">
    <source>
        <dbReference type="PROSITE" id="PS51819"/>
    </source>
</evidence>
<dbReference type="Pfam" id="PF00903">
    <property type="entry name" value="Glyoxalase"/>
    <property type="match status" value="2"/>
</dbReference>
<dbReference type="EMBL" id="JBEYRS010000008">
    <property type="protein sequence ID" value="MEW2364252.1"/>
    <property type="molecule type" value="Genomic_DNA"/>
</dbReference>
<protein>
    <submittedName>
        <fullName evidence="2">VOC family protein</fullName>
    </submittedName>
</protein>
<proteinExistence type="predicted"/>
<organism evidence="2 3">
    <name type="scientific">Streptomyces huasconensis</name>
    <dbReference type="NCBI Taxonomy" id="1854574"/>
    <lineage>
        <taxon>Bacteria</taxon>
        <taxon>Bacillati</taxon>
        <taxon>Actinomycetota</taxon>
        <taxon>Actinomycetes</taxon>
        <taxon>Kitasatosporales</taxon>
        <taxon>Streptomycetaceae</taxon>
        <taxon>Streptomyces</taxon>
    </lineage>
</organism>
<dbReference type="InterPro" id="IPR052164">
    <property type="entry name" value="Anthracycline_SecMetBiosynth"/>
</dbReference>
<dbReference type="Proteomes" id="UP001553843">
    <property type="component" value="Unassembled WGS sequence"/>
</dbReference>
<dbReference type="InterPro" id="IPR004360">
    <property type="entry name" value="Glyas_Fos-R_dOase_dom"/>
</dbReference>
<dbReference type="PROSITE" id="PS51819">
    <property type="entry name" value="VOC"/>
    <property type="match status" value="2"/>
</dbReference>